<reference evidence="12 13" key="1">
    <citation type="submission" date="2016-06" db="EMBL/GenBank/DDBJ databases">
        <title>Respiratory ammonification of nitrate coupled to the oxidation of elemental sulfur in deep-sea autotrophic thermophilic bacteria.</title>
        <authorList>
            <person name="Slobodkina G.B."/>
            <person name="Mardanov A.V."/>
            <person name="Ravin N.V."/>
            <person name="Frolova A.A."/>
            <person name="Viryasiv M.B."/>
            <person name="Chernyh N.A."/>
            <person name="Bonch-Osmolovskaya E.A."/>
            <person name="Slobodkin A.I."/>
        </authorList>
    </citation>
    <scope>NUCLEOTIDE SEQUENCE [LARGE SCALE GENOMIC DNA]</scope>
    <source>
        <strain evidence="12 13">S69</strain>
    </source>
</reference>
<gene>
    <name evidence="12" type="ORF">DBT_1729</name>
</gene>
<evidence type="ECO:0000259" key="10">
    <source>
        <dbReference type="PROSITE" id="PS50109"/>
    </source>
</evidence>
<dbReference type="Gene3D" id="1.10.287.130">
    <property type="match status" value="1"/>
</dbReference>
<dbReference type="RefSeq" id="WP_067619037.1">
    <property type="nucleotide sequence ID" value="NZ_MAGO01000008.1"/>
</dbReference>
<evidence type="ECO:0000256" key="9">
    <source>
        <dbReference type="PROSITE-ProRule" id="PRU00169"/>
    </source>
</evidence>
<dbReference type="EC" id="2.7.13.3" evidence="2"/>
<dbReference type="SUPFAM" id="SSF47384">
    <property type="entry name" value="Homodimeric domain of signal transducing histidine kinase"/>
    <property type="match status" value="1"/>
</dbReference>
<dbReference type="Pfam" id="PF13426">
    <property type="entry name" value="PAS_9"/>
    <property type="match status" value="1"/>
</dbReference>
<dbReference type="PRINTS" id="PR00344">
    <property type="entry name" value="BCTRLSENSOR"/>
</dbReference>
<dbReference type="SMART" id="SM00387">
    <property type="entry name" value="HATPase_c"/>
    <property type="match status" value="1"/>
</dbReference>
<dbReference type="Gene3D" id="3.40.50.2300">
    <property type="match status" value="1"/>
</dbReference>
<dbReference type="Gene3D" id="3.30.450.20">
    <property type="entry name" value="PAS domain"/>
    <property type="match status" value="1"/>
</dbReference>
<evidence type="ECO:0000256" key="6">
    <source>
        <dbReference type="ARBA" id="ARBA00022777"/>
    </source>
</evidence>
<dbReference type="STRING" id="1156395.DBT_1729"/>
<dbReference type="SUPFAM" id="SSF52172">
    <property type="entry name" value="CheY-like"/>
    <property type="match status" value="1"/>
</dbReference>
<evidence type="ECO:0000256" key="5">
    <source>
        <dbReference type="ARBA" id="ARBA00022741"/>
    </source>
</evidence>
<keyword evidence="4" id="KW-0808">Transferase</keyword>
<evidence type="ECO:0000256" key="2">
    <source>
        <dbReference type="ARBA" id="ARBA00012438"/>
    </source>
</evidence>
<dbReference type="Pfam" id="PF00072">
    <property type="entry name" value="Response_reg"/>
    <property type="match status" value="1"/>
</dbReference>
<dbReference type="InterPro" id="IPR003661">
    <property type="entry name" value="HisK_dim/P_dom"/>
</dbReference>
<dbReference type="InterPro" id="IPR003018">
    <property type="entry name" value="GAF"/>
</dbReference>
<dbReference type="OrthoDB" id="9784397at2"/>
<accession>A0A1B9F532</accession>
<evidence type="ECO:0000256" key="4">
    <source>
        <dbReference type="ARBA" id="ARBA00022679"/>
    </source>
</evidence>
<evidence type="ECO:0000313" key="13">
    <source>
        <dbReference type="Proteomes" id="UP000093080"/>
    </source>
</evidence>
<keyword evidence="13" id="KW-1185">Reference proteome</keyword>
<dbReference type="Gene3D" id="3.30.565.10">
    <property type="entry name" value="Histidine kinase-like ATPase, C-terminal domain"/>
    <property type="match status" value="1"/>
</dbReference>
<dbReference type="Gene3D" id="3.30.450.40">
    <property type="match status" value="1"/>
</dbReference>
<evidence type="ECO:0000259" key="11">
    <source>
        <dbReference type="PROSITE" id="PS50110"/>
    </source>
</evidence>
<dbReference type="CDD" id="cd00130">
    <property type="entry name" value="PAS"/>
    <property type="match status" value="1"/>
</dbReference>
<dbReference type="InterPro" id="IPR004358">
    <property type="entry name" value="Sig_transdc_His_kin-like_C"/>
</dbReference>
<keyword evidence="5" id="KW-0547">Nucleotide-binding</keyword>
<evidence type="ECO:0000256" key="3">
    <source>
        <dbReference type="ARBA" id="ARBA00022553"/>
    </source>
</evidence>
<dbReference type="CDD" id="cd00082">
    <property type="entry name" value="HisKA"/>
    <property type="match status" value="1"/>
</dbReference>
<comment type="catalytic activity">
    <reaction evidence="1">
        <text>ATP + protein L-histidine = ADP + protein N-phospho-L-histidine.</text>
        <dbReference type="EC" id="2.7.13.3"/>
    </reaction>
</comment>
<dbReference type="SMART" id="SM00388">
    <property type="entry name" value="HisKA"/>
    <property type="match status" value="1"/>
</dbReference>
<sequence length="708" mass="79351">MNSPDSKKKEAISRVLTYFKDSYDIHSRSLGIILNLIHIAKDTRDLVQGAQKIVDCLSLELGFENTSILRYDSSDDSLKLLAAKGLLDHFDVGSSIEYNRDLKFKRDEGIAWKVFDSKEPIFIEDTNDTHVPLLDGINAVNIRSLACLPIGELGVLNLSNSVPRSFNVRERQDLVIITQVIANFLESIDLKGKPILSHLHVQKLIETKTKEISNSKKELQDALKILDGIIRGVPQGLALLNPAGRIYSVNEALIILTNSTAKGLIDQPFERLLHRQCDVQAIRAAIKDGRMTEINAGILRAFDGELIPVDIFYHPFHLEDHCIVGMIIFHDLRGQKKRLEEMVQIEKMKALGLMAQGVAHDFNNILAMIMGNVEILMEEIDNSDHLKRLERIKTAVSDGSHIVKRLNAYVGKKYPQPETKVDDLRQLVEQVIEFVSPRIKECVERIGIPIEIRKNIEDVGQILISPEDLKEILANLIFNAIDAMPKGGIITISARRESGQAIIEVEDTGIGIPEEERDKIFDPFYTTKGVKSSGLGLFVIQGLLKQIGGRVWFESEVGKGARFVIELPIFQSKKCEANCKNSDSESEVNVPRLRVLVVDDEFIIVELLTMLLEKMGHFAKGITDPGEVKRVIEQEEFDLVLTDLGMPGMSGFDVASMVKKKDPKVKVVLITGWGAEYEEKDLKDKGIDGLLSKPFKSKDLQAILKRLF</sequence>
<dbReference type="InterPro" id="IPR000014">
    <property type="entry name" value="PAS"/>
</dbReference>
<dbReference type="Pfam" id="PF13185">
    <property type="entry name" value="GAF_2"/>
    <property type="match status" value="1"/>
</dbReference>
<keyword evidence="7" id="KW-0067">ATP-binding</keyword>
<dbReference type="Pfam" id="PF02518">
    <property type="entry name" value="HATPase_c"/>
    <property type="match status" value="1"/>
</dbReference>
<dbReference type="GO" id="GO:0000155">
    <property type="term" value="F:phosphorelay sensor kinase activity"/>
    <property type="evidence" value="ECO:0007669"/>
    <property type="project" value="InterPro"/>
</dbReference>
<dbReference type="Proteomes" id="UP000093080">
    <property type="component" value="Unassembled WGS sequence"/>
</dbReference>
<organism evidence="12 13">
    <name type="scientific">Dissulfuribacter thermophilus</name>
    <dbReference type="NCBI Taxonomy" id="1156395"/>
    <lineage>
        <taxon>Bacteria</taxon>
        <taxon>Pseudomonadati</taxon>
        <taxon>Thermodesulfobacteriota</taxon>
        <taxon>Dissulfuribacteria</taxon>
        <taxon>Dissulfuribacterales</taxon>
        <taxon>Dissulfuribacteraceae</taxon>
        <taxon>Dissulfuribacter</taxon>
    </lineage>
</organism>
<keyword evidence="3 9" id="KW-0597">Phosphoprotein</keyword>
<dbReference type="GO" id="GO:0005524">
    <property type="term" value="F:ATP binding"/>
    <property type="evidence" value="ECO:0007669"/>
    <property type="project" value="UniProtKB-KW"/>
</dbReference>
<feature type="domain" description="Histidine kinase" evidence="10">
    <location>
        <begin position="357"/>
        <end position="571"/>
    </location>
</feature>
<feature type="modified residue" description="4-aspartylphosphate" evidence="9">
    <location>
        <position position="643"/>
    </location>
</feature>
<dbReference type="InterPro" id="IPR035965">
    <property type="entry name" value="PAS-like_dom_sf"/>
</dbReference>
<evidence type="ECO:0000256" key="8">
    <source>
        <dbReference type="ARBA" id="ARBA00023012"/>
    </source>
</evidence>
<dbReference type="InterPro" id="IPR036097">
    <property type="entry name" value="HisK_dim/P_sf"/>
</dbReference>
<keyword evidence="8" id="KW-0902">Two-component regulatory system</keyword>
<feature type="domain" description="Response regulatory" evidence="11">
    <location>
        <begin position="594"/>
        <end position="708"/>
    </location>
</feature>
<dbReference type="CDD" id="cd00075">
    <property type="entry name" value="HATPase"/>
    <property type="match status" value="1"/>
</dbReference>
<dbReference type="PROSITE" id="PS50110">
    <property type="entry name" value="RESPONSE_REGULATORY"/>
    <property type="match status" value="1"/>
</dbReference>
<dbReference type="SUPFAM" id="SSF55781">
    <property type="entry name" value="GAF domain-like"/>
    <property type="match status" value="1"/>
</dbReference>
<dbReference type="PANTHER" id="PTHR43065">
    <property type="entry name" value="SENSOR HISTIDINE KINASE"/>
    <property type="match status" value="1"/>
</dbReference>
<dbReference type="Pfam" id="PF00512">
    <property type="entry name" value="HisKA"/>
    <property type="match status" value="1"/>
</dbReference>
<dbReference type="CDD" id="cd17546">
    <property type="entry name" value="REC_hyHK_CKI1_RcsC-like"/>
    <property type="match status" value="1"/>
</dbReference>
<dbReference type="PATRIC" id="fig|1156395.6.peg.1745"/>
<evidence type="ECO:0000256" key="1">
    <source>
        <dbReference type="ARBA" id="ARBA00000085"/>
    </source>
</evidence>
<dbReference type="EMBL" id="MAGO01000008">
    <property type="protein sequence ID" value="OCC14934.1"/>
    <property type="molecule type" value="Genomic_DNA"/>
</dbReference>
<proteinExistence type="predicted"/>
<dbReference type="SUPFAM" id="SSF55874">
    <property type="entry name" value="ATPase domain of HSP90 chaperone/DNA topoisomerase II/histidine kinase"/>
    <property type="match status" value="1"/>
</dbReference>
<dbReference type="SUPFAM" id="SSF55785">
    <property type="entry name" value="PYP-like sensor domain (PAS domain)"/>
    <property type="match status" value="1"/>
</dbReference>
<evidence type="ECO:0000256" key="7">
    <source>
        <dbReference type="ARBA" id="ARBA00022840"/>
    </source>
</evidence>
<dbReference type="InterPro" id="IPR003594">
    <property type="entry name" value="HATPase_dom"/>
</dbReference>
<dbReference type="PANTHER" id="PTHR43065:SF46">
    <property type="entry name" value="C4-DICARBOXYLATE TRANSPORT SENSOR PROTEIN DCTB"/>
    <property type="match status" value="1"/>
</dbReference>
<name>A0A1B9F532_9BACT</name>
<dbReference type="InterPro" id="IPR036890">
    <property type="entry name" value="HATPase_C_sf"/>
</dbReference>
<dbReference type="InterPro" id="IPR011006">
    <property type="entry name" value="CheY-like_superfamily"/>
</dbReference>
<dbReference type="InterPro" id="IPR001789">
    <property type="entry name" value="Sig_transdc_resp-reg_receiver"/>
</dbReference>
<comment type="caution">
    <text evidence="12">The sequence shown here is derived from an EMBL/GenBank/DDBJ whole genome shotgun (WGS) entry which is preliminary data.</text>
</comment>
<protein>
    <recommendedName>
        <fullName evidence="2">histidine kinase</fullName>
        <ecNumber evidence="2">2.7.13.3</ecNumber>
    </recommendedName>
</protein>
<dbReference type="PROSITE" id="PS50109">
    <property type="entry name" value="HIS_KIN"/>
    <property type="match status" value="1"/>
</dbReference>
<keyword evidence="6 12" id="KW-0418">Kinase</keyword>
<dbReference type="InterPro" id="IPR005467">
    <property type="entry name" value="His_kinase_dom"/>
</dbReference>
<dbReference type="InterPro" id="IPR029016">
    <property type="entry name" value="GAF-like_dom_sf"/>
</dbReference>
<dbReference type="SMART" id="SM00448">
    <property type="entry name" value="REC"/>
    <property type="match status" value="1"/>
</dbReference>
<evidence type="ECO:0000313" key="12">
    <source>
        <dbReference type="EMBL" id="OCC14934.1"/>
    </source>
</evidence>
<dbReference type="AlphaFoldDB" id="A0A1B9F532"/>